<dbReference type="EMBL" id="BAABME010005982">
    <property type="protein sequence ID" value="GAA0167148.1"/>
    <property type="molecule type" value="Genomic_DNA"/>
</dbReference>
<protein>
    <submittedName>
        <fullName evidence="12">Ligand-gated ion channel</fullName>
    </submittedName>
</protein>
<comment type="subcellular location">
    <subcellularLocation>
        <location evidence="1">Endomembrane system</location>
        <topology evidence="1">Multi-pass membrane protein</topology>
    </subcellularLocation>
</comment>
<dbReference type="InterPro" id="IPR003938">
    <property type="entry name" value="K_chnl_volt-dep_EAG/ELK/ERG"/>
</dbReference>
<evidence type="ECO:0000256" key="3">
    <source>
        <dbReference type="ARBA" id="ARBA00022448"/>
    </source>
</evidence>
<keyword evidence="7 10" id="KW-0472">Membrane</keyword>
<keyword evidence="8" id="KW-1071">Ligand-gated ion channel</keyword>
<feature type="transmembrane region" description="Helical" evidence="10">
    <location>
        <begin position="250"/>
        <end position="274"/>
    </location>
</feature>
<evidence type="ECO:0000256" key="10">
    <source>
        <dbReference type="SAM" id="Phobius"/>
    </source>
</evidence>
<keyword evidence="9" id="KW-0407">Ion channel</keyword>
<evidence type="ECO:0000256" key="8">
    <source>
        <dbReference type="ARBA" id="ARBA00023286"/>
    </source>
</evidence>
<dbReference type="SMART" id="SM00100">
    <property type="entry name" value="cNMP"/>
    <property type="match status" value="1"/>
</dbReference>
<evidence type="ECO:0000256" key="4">
    <source>
        <dbReference type="ARBA" id="ARBA00022692"/>
    </source>
</evidence>
<dbReference type="PROSITE" id="PS50096">
    <property type="entry name" value="IQ"/>
    <property type="match status" value="1"/>
</dbReference>
<organism evidence="12 13">
    <name type="scientific">Lithospermum erythrorhizon</name>
    <name type="common">Purple gromwell</name>
    <name type="synonym">Lithospermum officinale var. erythrorhizon</name>
    <dbReference type="NCBI Taxonomy" id="34254"/>
    <lineage>
        <taxon>Eukaryota</taxon>
        <taxon>Viridiplantae</taxon>
        <taxon>Streptophyta</taxon>
        <taxon>Embryophyta</taxon>
        <taxon>Tracheophyta</taxon>
        <taxon>Spermatophyta</taxon>
        <taxon>Magnoliopsida</taxon>
        <taxon>eudicotyledons</taxon>
        <taxon>Gunneridae</taxon>
        <taxon>Pentapetalae</taxon>
        <taxon>asterids</taxon>
        <taxon>lamiids</taxon>
        <taxon>Boraginales</taxon>
        <taxon>Boraginaceae</taxon>
        <taxon>Boraginoideae</taxon>
        <taxon>Lithospermeae</taxon>
        <taxon>Lithospermum</taxon>
    </lineage>
</organism>
<reference evidence="12 13" key="1">
    <citation type="submission" date="2024-01" db="EMBL/GenBank/DDBJ databases">
        <title>The complete chloroplast genome sequence of Lithospermum erythrorhizon: insights into the phylogenetic relationship among Boraginaceae species and the maternal lineages of purple gromwells.</title>
        <authorList>
            <person name="Okada T."/>
            <person name="Watanabe K."/>
        </authorList>
    </citation>
    <scope>NUCLEOTIDE SEQUENCE [LARGE SCALE GENOMIC DNA]</scope>
</reference>
<sequence length="690" mass="79381">MNCTQEKYLRYEEWSSEASSSPLQQFSSKVKSMPTSAVNYINEAYDKGLDRIYSLSRSLHVHPLNNQLQNDSGSTKNVLDPHGMYLHHWNKIFLVSCIISVSLDPIFLYIPLIDSTKKCIDFDKTLEITSCVLRSFTDLFYVYHIILQFRTGFIPPSSRGFGRGELIEDKSSIAKRYLSSYFLVDVLAVLPLPQVLILLISPSLSNPASLITKGILKVAICIQGIPRVMRIFPITKEVTRSSGLIVETAWAGAVFNLFLYILASHVLGAFWYLFSIERQYVCWEETCGEHQNFDANIFYCGFERHEDYSFLNSSCPLFQPDVTRESRDFDFGIYLDALQSHVVYKKKLFSKWSYSLWWGLRSLSSIGQSLDTSDFVLENLFAITVAITGLVLFSLLIGNMQKYLQSITSKVEEMRVRKQDTEQWMSHHMLPEHLRGRVRRYEQYKWQETRGVDEESLMNNLPSDLRTDIKRHLFWDLVKRVPMFEKMDDQLLDAMCDCLKPVLYTEGSLIYREGDPVDRMVFVIHGNLLTMATNGGRIGSFNCVNLHAGDFCGEELLTWVLDPNSTFCPPASTRTVKAVTDVEGFALIADNLKSVASQFRRLHRKQLRHAFRYYSQHWRTWSASFIQAAWRRYLGRKLDKAQREQENKLRNELGPPSVVDTIYASKFGGNALRLVQSRATISLGHSSTYI</sequence>
<feature type="domain" description="Cyclic nucleotide-binding" evidence="11">
    <location>
        <begin position="483"/>
        <end position="613"/>
    </location>
</feature>
<dbReference type="Gene3D" id="1.10.287.70">
    <property type="match status" value="1"/>
</dbReference>
<dbReference type="Proteomes" id="UP001454036">
    <property type="component" value="Unassembled WGS sequence"/>
</dbReference>
<dbReference type="Gene3D" id="2.60.120.10">
    <property type="entry name" value="Jelly Rolls"/>
    <property type="match status" value="1"/>
</dbReference>
<keyword evidence="4 10" id="KW-0812">Transmembrane</keyword>
<evidence type="ECO:0000259" key="11">
    <source>
        <dbReference type="PROSITE" id="PS50042"/>
    </source>
</evidence>
<dbReference type="CDD" id="cd00038">
    <property type="entry name" value="CAP_ED"/>
    <property type="match status" value="1"/>
</dbReference>
<dbReference type="GO" id="GO:0012505">
    <property type="term" value="C:endomembrane system"/>
    <property type="evidence" value="ECO:0007669"/>
    <property type="project" value="UniProtKB-SubCell"/>
</dbReference>
<proteinExistence type="inferred from homology"/>
<name>A0AAV3QWZ9_LITER</name>
<dbReference type="AlphaFoldDB" id="A0AAV3QWZ9"/>
<evidence type="ECO:0000256" key="9">
    <source>
        <dbReference type="ARBA" id="ARBA00023303"/>
    </source>
</evidence>
<keyword evidence="13" id="KW-1185">Reference proteome</keyword>
<evidence type="ECO:0000256" key="6">
    <source>
        <dbReference type="ARBA" id="ARBA00023065"/>
    </source>
</evidence>
<comment type="caution">
    <text evidence="12">The sequence shown here is derived from an EMBL/GenBank/DDBJ whole genome shotgun (WGS) entry which is preliminary data.</text>
</comment>
<dbReference type="InterPro" id="IPR000595">
    <property type="entry name" value="cNMP-bd_dom"/>
</dbReference>
<keyword evidence="6" id="KW-0406">Ion transport</keyword>
<evidence type="ECO:0000256" key="5">
    <source>
        <dbReference type="ARBA" id="ARBA00022989"/>
    </source>
</evidence>
<evidence type="ECO:0000313" key="12">
    <source>
        <dbReference type="EMBL" id="GAA0167148.1"/>
    </source>
</evidence>
<dbReference type="InterPro" id="IPR005821">
    <property type="entry name" value="Ion_trans_dom"/>
</dbReference>
<evidence type="ECO:0000313" key="13">
    <source>
        <dbReference type="Proteomes" id="UP001454036"/>
    </source>
</evidence>
<keyword evidence="3" id="KW-0813">Transport</keyword>
<dbReference type="SUPFAM" id="SSF81324">
    <property type="entry name" value="Voltage-gated potassium channels"/>
    <property type="match status" value="1"/>
</dbReference>
<dbReference type="SUPFAM" id="SSF51206">
    <property type="entry name" value="cAMP-binding domain-like"/>
    <property type="match status" value="1"/>
</dbReference>
<dbReference type="Gene3D" id="1.10.287.630">
    <property type="entry name" value="Helix hairpin bin"/>
    <property type="match status" value="1"/>
</dbReference>
<dbReference type="FunFam" id="1.10.287.630:FF:000003">
    <property type="entry name" value="Cyclic nucleotide-gated ion channel 1"/>
    <property type="match status" value="1"/>
</dbReference>
<dbReference type="Pfam" id="PF00520">
    <property type="entry name" value="Ion_trans"/>
    <property type="match status" value="1"/>
</dbReference>
<evidence type="ECO:0000256" key="7">
    <source>
        <dbReference type="ARBA" id="ARBA00023136"/>
    </source>
</evidence>
<dbReference type="PANTHER" id="PTHR45651">
    <property type="entry name" value="CYCLIC NUCLEOTIDE-GATED ION CHANNEL 15-RELATED-RELATED"/>
    <property type="match status" value="1"/>
</dbReference>
<accession>A0AAV3QWZ9</accession>
<dbReference type="PRINTS" id="PR01463">
    <property type="entry name" value="EAGCHANLFMLY"/>
</dbReference>
<dbReference type="PROSITE" id="PS50042">
    <property type="entry name" value="CNMP_BINDING_3"/>
    <property type="match status" value="1"/>
</dbReference>
<dbReference type="GO" id="GO:0016020">
    <property type="term" value="C:membrane"/>
    <property type="evidence" value="ECO:0007669"/>
    <property type="project" value="InterPro"/>
</dbReference>
<dbReference type="PANTHER" id="PTHR45651:SF76">
    <property type="entry name" value="CYCLIC NUCLEOTIDE-GATED ION CHANNEL 1-LIKE"/>
    <property type="match status" value="1"/>
</dbReference>
<dbReference type="InterPro" id="IPR018490">
    <property type="entry name" value="cNMP-bd_dom_sf"/>
</dbReference>
<comment type="similarity">
    <text evidence="2">Belongs to the cyclic nucleotide-gated cation channel (TC 1.A.1.5) family.</text>
</comment>
<dbReference type="GO" id="GO:0005249">
    <property type="term" value="F:voltage-gated potassium channel activity"/>
    <property type="evidence" value="ECO:0007669"/>
    <property type="project" value="InterPro"/>
</dbReference>
<evidence type="ECO:0000256" key="2">
    <source>
        <dbReference type="ARBA" id="ARBA00010486"/>
    </source>
</evidence>
<keyword evidence="5 10" id="KW-1133">Transmembrane helix</keyword>
<evidence type="ECO:0000256" key="1">
    <source>
        <dbReference type="ARBA" id="ARBA00004127"/>
    </source>
</evidence>
<feature type="transmembrane region" description="Helical" evidence="10">
    <location>
        <begin position="380"/>
        <end position="400"/>
    </location>
</feature>
<dbReference type="InterPro" id="IPR014710">
    <property type="entry name" value="RmlC-like_jellyroll"/>
</dbReference>
<feature type="transmembrane region" description="Helical" evidence="10">
    <location>
        <begin position="180"/>
        <end position="204"/>
    </location>
</feature>
<gene>
    <name evidence="12" type="ORF">LIER_22145</name>
</gene>